<accession>A0A1J4KTK2</accession>
<comment type="caution">
    <text evidence="2">The sequence shown here is derived from an EMBL/GenBank/DDBJ whole genome shotgun (WGS) entry which is preliminary data.</text>
</comment>
<reference evidence="2" key="1">
    <citation type="submission" date="2016-10" db="EMBL/GenBank/DDBJ databases">
        <authorList>
            <person name="Benchimol M."/>
            <person name="Almeida L.G."/>
            <person name="Vasconcelos A.T."/>
            <person name="Perreira-Neves A."/>
            <person name="Rosa I.A."/>
            <person name="Tasca T."/>
            <person name="Bogo M.R."/>
            <person name="de Souza W."/>
        </authorList>
    </citation>
    <scope>NUCLEOTIDE SEQUENCE [LARGE SCALE GENOMIC DNA]</scope>
    <source>
        <strain evidence="2">K</strain>
    </source>
</reference>
<dbReference type="OrthoDB" id="10487683at2759"/>
<protein>
    <submittedName>
        <fullName evidence="2">Uncharacterized protein</fullName>
    </submittedName>
</protein>
<organism evidence="2 3">
    <name type="scientific">Tritrichomonas foetus</name>
    <dbReference type="NCBI Taxonomy" id="1144522"/>
    <lineage>
        <taxon>Eukaryota</taxon>
        <taxon>Metamonada</taxon>
        <taxon>Parabasalia</taxon>
        <taxon>Tritrichomonadida</taxon>
        <taxon>Tritrichomonadidae</taxon>
        <taxon>Tritrichomonas</taxon>
    </lineage>
</organism>
<evidence type="ECO:0000256" key="1">
    <source>
        <dbReference type="SAM" id="MobiDB-lite"/>
    </source>
</evidence>
<dbReference type="Proteomes" id="UP000179807">
    <property type="component" value="Unassembled WGS sequence"/>
</dbReference>
<evidence type="ECO:0000313" key="2">
    <source>
        <dbReference type="EMBL" id="OHT14224.1"/>
    </source>
</evidence>
<dbReference type="VEuPathDB" id="TrichDB:TRFO_15529"/>
<name>A0A1J4KTK2_9EUKA</name>
<proteinExistence type="predicted"/>
<evidence type="ECO:0000313" key="3">
    <source>
        <dbReference type="Proteomes" id="UP000179807"/>
    </source>
</evidence>
<keyword evidence="3" id="KW-1185">Reference proteome</keyword>
<feature type="region of interest" description="Disordered" evidence="1">
    <location>
        <begin position="83"/>
        <end position="121"/>
    </location>
</feature>
<feature type="compositionally biased region" description="Basic residues" evidence="1">
    <location>
        <begin position="92"/>
        <end position="102"/>
    </location>
</feature>
<dbReference type="GeneID" id="94833142"/>
<sequence>MTSELKYPPVICVLNSPNDATLKQFMTSSKNVFPQRHIICSMKAAIDLAVKGKPPVIKPPQQDMMNLPGNQVSLVVTNWISQQLKKPPQKAPAKKPPPKKGGKNAPQQSVDSTPRAPEPPENFGPHFIYITEYPKTIEQMKDLCSSASPAICFINLEGPTTETSRKGNQSAKDAPTIDWKAHFASDLPFLSVNLMNVPNPDEICANLLNNVISIYNGFNAYRKEFLDYRFVSIPKYPPSKISLPQTAQDKPPAKVVQPSASKITQQVPVEPPPIQLDLEVCLKAAYKKTLLMQIDQYMKRSKSPTFSPNFQHSAELLPSYPLPATLALILSHTADPRAQELFTMRSLAYRTGMSFNTILDFLIIHKFEEIVGYSVGERRHIEQIPLDFVPNVISPLISSYSSYKSCEFAGKILLAFFHKIPESLPIMENEESYKLPLVKGFGKWIDDKINEFPPKFEEEELQTSIAVNTGGKDLYLGFTENLTKSTKTSYFDESGLRVDTIPPVIENGLVTALNFNVQYCNNPKFAFKISQKPLVTKDEEEEDDAVDTSVVIRGVLGNGLECLLDYSSEKSTMLLMTKNSTIEFDITNGRTIVTGVRDEVKRVITFNGDVIKYTPEPIIYKNDGSIQTFHKGDWHLVDNNGHAFVKKDGKWYKDPENDQTFEVADTYFTQRKVTNFSNGVSYIEDGELLTIAFPDGTKHAQNDGLFTHPDLPGIKVQDGLVSVETNDFIASFSENKDCSIDMRNNSCSFSFKESSSHVLIQYGQFKNVLTMADLYTGIVAHVGSRRNVYYLNDEFCWKIGKQTCSKKEILQHFQDNDFVERLTPVEEAVSELEPIISNGHKPRLFVIEKEQNSLSVKELLAESDFQNIMEQSTTRISKKEDSNVTLWFDTEPKSYKEIVITPKLTPPQKEAIIKGMEEQRDIEEKRNAILSSVSDPAWRNLEIQQKKEEDEMQELLRKYNVQMNGEA</sequence>
<dbReference type="RefSeq" id="XP_068367360.1">
    <property type="nucleotide sequence ID" value="XM_068498438.1"/>
</dbReference>
<dbReference type="AlphaFoldDB" id="A0A1J4KTK2"/>
<gene>
    <name evidence="2" type="ORF">TRFO_15529</name>
</gene>
<dbReference type="EMBL" id="MLAK01000412">
    <property type="protein sequence ID" value="OHT14224.1"/>
    <property type="molecule type" value="Genomic_DNA"/>
</dbReference>